<dbReference type="Pfam" id="PF00069">
    <property type="entry name" value="Pkinase"/>
    <property type="match status" value="1"/>
</dbReference>
<evidence type="ECO:0000259" key="1">
    <source>
        <dbReference type="PROSITE" id="PS50011"/>
    </source>
</evidence>
<dbReference type="AlphaFoldDB" id="A0A0S7YE13"/>
<sequence>MERNKQIENYHIIEKVEETNYTIIYKVKDFKTNPLVLKIAREHRWNEIITREFKILSQFRHPHVVRVHDYGKADGDRTFFTLEYIEGQPINIHFKGYSKRLLSALLQVIDGLGMIHEKGFVHSDLKPEHILYDAKQERTVLIDFGFAGNISEKVEQAGTLGYIAPEVFKGINIDCRADLYSLGIIIYEIITGTNPEDSGRPIKGISEEMNNIIVRLCSKEPAVRPSLMELQTTFSKSIPTRKLKKTSYKTTLPKTGFVKISEIFSPLLENKGKTIILFGDTGSGKTRLLKELKFKFLMDGHDVLYYIPEQSFTFFNKLCRFINYTIVDFSKYKDKLQMYDEILIQLLILAKNKQIVIIIDDCESLSAYDLNLLRYIGYGIKNSNIVLIIASKPEEKIENLGFDNITMRTFNVDETRRLLEKTFFKIKSQSRFAQWLHEYSGGNPLFIVEILSTLFDDNILYYQEGSWRIKEKSLKKVTIPTKIEEFQKNRLKKLNTSEKKILKFISLFNAPLDVKIFKFIAGPEIYVSIEHLKAYGLLREELIDNRIVYTIANRITKTI</sequence>
<dbReference type="PANTHER" id="PTHR24348">
    <property type="entry name" value="SERINE/THREONINE-PROTEIN KINASE UNC-51-RELATED"/>
    <property type="match status" value="1"/>
</dbReference>
<dbReference type="Gene3D" id="3.40.50.300">
    <property type="entry name" value="P-loop containing nucleotide triphosphate hydrolases"/>
    <property type="match status" value="1"/>
</dbReference>
<name>A0A0S7YE13_UNCT6</name>
<dbReference type="PROSITE" id="PS50011">
    <property type="entry name" value="PROTEIN_KINASE_DOM"/>
    <property type="match status" value="1"/>
</dbReference>
<dbReference type="SMART" id="SM00382">
    <property type="entry name" value="AAA"/>
    <property type="match status" value="1"/>
</dbReference>
<dbReference type="GO" id="GO:0016887">
    <property type="term" value="F:ATP hydrolysis activity"/>
    <property type="evidence" value="ECO:0007669"/>
    <property type="project" value="InterPro"/>
</dbReference>
<feature type="domain" description="Protein kinase" evidence="1">
    <location>
        <begin position="10"/>
        <end position="234"/>
    </location>
</feature>
<dbReference type="EMBL" id="LJNI01000046">
    <property type="protein sequence ID" value="KPJ72974.1"/>
    <property type="molecule type" value="Genomic_DNA"/>
</dbReference>
<reference evidence="2 3" key="1">
    <citation type="journal article" date="2015" name="Microbiome">
        <title>Genomic resolution of linkages in carbon, nitrogen, and sulfur cycling among widespread estuary sediment bacteria.</title>
        <authorList>
            <person name="Baker B.J."/>
            <person name="Lazar C.S."/>
            <person name="Teske A.P."/>
            <person name="Dick G.J."/>
        </authorList>
    </citation>
    <scope>NUCLEOTIDE SEQUENCE [LARGE SCALE GENOMIC DNA]</scope>
    <source>
        <strain evidence="2">DG_78</strain>
    </source>
</reference>
<dbReference type="CDD" id="cd14014">
    <property type="entry name" value="STKc_PknB_like"/>
    <property type="match status" value="1"/>
</dbReference>
<dbReference type="InterPro" id="IPR049945">
    <property type="entry name" value="AAA_22"/>
</dbReference>
<dbReference type="GO" id="GO:0005524">
    <property type="term" value="F:ATP binding"/>
    <property type="evidence" value="ECO:0007669"/>
    <property type="project" value="InterPro"/>
</dbReference>
<gene>
    <name evidence="2" type="ORF">AMJ52_04545</name>
</gene>
<dbReference type="Proteomes" id="UP000051012">
    <property type="component" value="Unassembled WGS sequence"/>
</dbReference>
<evidence type="ECO:0000313" key="3">
    <source>
        <dbReference type="Proteomes" id="UP000051012"/>
    </source>
</evidence>
<accession>A0A0S7YE13</accession>
<dbReference type="InterPro" id="IPR000719">
    <property type="entry name" value="Prot_kinase_dom"/>
</dbReference>
<feature type="non-terminal residue" evidence="2">
    <location>
        <position position="559"/>
    </location>
</feature>
<dbReference type="Gene3D" id="3.30.200.20">
    <property type="entry name" value="Phosphorylase Kinase, domain 1"/>
    <property type="match status" value="1"/>
</dbReference>
<dbReference type="SUPFAM" id="SSF52540">
    <property type="entry name" value="P-loop containing nucleoside triphosphate hydrolases"/>
    <property type="match status" value="1"/>
</dbReference>
<organism evidence="2 3">
    <name type="scientific">candidate division TA06 bacterium DG_78</name>
    <dbReference type="NCBI Taxonomy" id="1703772"/>
    <lineage>
        <taxon>Bacteria</taxon>
        <taxon>Bacteria division TA06</taxon>
    </lineage>
</organism>
<dbReference type="Pfam" id="PF13401">
    <property type="entry name" value="AAA_22"/>
    <property type="match status" value="1"/>
</dbReference>
<proteinExistence type="predicted"/>
<protein>
    <recommendedName>
        <fullName evidence="1">Protein kinase domain-containing protein</fullName>
    </recommendedName>
</protein>
<dbReference type="Gene3D" id="1.10.510.10">
    <property type="entry name" value="Transferase(Phosphotransferase) domain 1"/>
    <property type="match status" value="1"/>
</dbReference>
<dbReference type="GO" id="GO:0004674">
    <property type="term" value="F:protein serine/threonine kinase activity"/>
    <property type="evidence" value="ECO:0007669"/>
    <property type="project" value="InterPro"/>
</dbReference>
<dbReference type="InterPro" id="IPR011009">
    <property type="entry name" value="Kinase-like_dom_sf"/>
</dbReference>
<dbReference type="InterPro" id="IPR027417">
    <property type="entry name" value="P-loop_NTPase"/>
</dbReference>
<dbReference type="SUPFAM" id="SSF56112">
    <property type="entry name" value="Protein kinase-like (PK-like)"/>
    <property type="match status" value="1"/>
</dbReference>
<dbReference type="InterPro" id="IPR003593">
    <property type="entry name" value="AAA+_ATPase"/>
</dbReference>
<evidence type="ECO:0000313" key="2">
    <source>
        <dbReference type="EMBL" id="KPJ72974.1"/>
    </source>
</evidence>
<dbReference type="GO" id="GO:0005737">
    <property type="term" value="C:cytoplasm"/>
    <property type="evidence" value="ECO:0007669"/>
    <property type="project" value="TreeGrafter"/>
</dbReference>
<comment type="caution">
    <text evidence="2">The sequence shown here is derived from an EMBL/GenBank/DDBJ whole genome shotgun (WGS) entry which is preliminary data.</text>
</comment>
<dbReference type="InterPro" id="IPR045269">
    <property type="entry name" value="Atg1-like"/>
</dbReference>